<feature type="transmembrane region" description="Helical" evidence="1">
    <location>
        <begin position="41"/>
        <end position="64"/>
    </location>
</feature>
<keyword evidence="1" id="KW-0812">Transmembrane</keyword>
<accession>A0ABU5CG47</accession>
<keyword evidence="1" id="KW-1133">Transmembrane helix</keyword>
<keyword evidence="3" id="KW-1185">Reference proteome</keyword>
<reference evidence="2 3" key="1">
    <citation type="submission" date="2023-10" db="EMBL/GenBank/DDBJ databases">
        <title>179-bfca-hs.</title>
        <authorList>
            <person name="Miliotis G."/>
            <person name="Sengupta P."/>
            <person name="Hameed A."/>
            <person name="Chuvochina M."/>
            <person name="Mcdonagh F."/>
            <person name="Simpson A.C."/>
            <person name="Singh N.K."/>
            <person name="Rekha P.D."/>
            <person name="Raman K."/>
            <person name="Hugenholtz P."/>
            <person name="Venkateswaran K."/>
        </authorList>
    </citation>
    <scope>NUCLEOTIDE SEQUENCE [LARGE SCALE GENOMIC DNA]</scope>
    <source>
        <strain evidence="2 3">179-BFC-A-HS</strain>
    </source>
</reference>
<keyword evidence="1" id="KW-0472">Membrane</keyword>
<protein>
    <submittedName>
        <fullName evidence="2">Uncharacterized protein</fullName>
    </submittedName>
</protein>
<feature type="transmembrane region" description="Helical" evidence="1">
    <location>
        <begin position="100"/>
        <end position="121"/>
    </location>
</feature>
<evidence type="ECO:0000313" key="3">
    <source>
        <dbReference type="Proteomes" id="UP001228376"/>
    </source>
</evidence>
<evidence type="ECO:0000313" key="2">
    <source>
        <dbReference type="EMBL" id="MDY0405291.1"/>
    </source>
</evidence>
<sequence>MDKLKGCWAGDFFYLIFTRINEERYSVLFGDKASHLGIRMLLIAVRVGILAYIIFSGISFGRAFPDSTLTYIQGSLYIFYVPAAVFLLTFTFVFLSKKWLYCTLAMDILLVFALKIIWKLFIY</sequence>
<name>A0ABU5CG47_9BACI</name>
<dbReference type="Proteomes" id="UP001228376">
    <property type="component" value="Unassembled WGS sequence"/>
</dbReference>
<feature type="transmembrane region" description="Helical" evidence="1">
    <location>
        <begin position="76"/>
        <end position="95"/>
    </location>
</feature>
<dbReference type="EMBL" id="JAROCA020000001">
    <property type="protein sequence ID" value="MDY0405291.1"/>
    <property type="molecule type" value="Genomic_DNA"/>
</dbReference>
<comment type="caution">
    <text evidence="2">The sequence shown here is derived from an EMBL/GenBank/DDBJ whole genome shotgun (WGS) entry which is preliminary data.</text>
</comment>
<evidence type="ECO:0000256" key="1">
    <source>
        <dbReference type="SAM" id="Phobius"/>
    </source>
</evidence>
<proteinExistence type="predicted"/>
<dbReference type="RefSeq" id="WP_306067692.1">
    <property type="nucleotide sequence ID" value="NZ_JAROCA020000001.1"/>
</dbReference>
<organism evidence="2 3">
    <name type="scientific">Tigheibacillus jepli</name>
    <dbReference type="NCBI Taxonomy" id="3035914"/>
    <lineage>
        <taxon>Bacteria</taxon>
        <taxon>Bacillati</taxon>
        <taxon>Bacillota</taxon>
        <taxon>Bacilli</taxon>
        <taxon>Bacillales</taxon>
        <taxon>Bacillaceae</taxon>
        <taxon>Tigheibacillus</taxon>
    </lineage>
</organism>
<gene>
    <name evidence="2" type="ORF">P5G51_007655</name>
</gene>